<sequence length="125" mass="15039">MKYYAKLISIDENVEEEVIFAFGEYNICCFIDYSPVPLRVGNIYLVELGLWFNDDMQVETSKDKHFFIKRERNTFQHIINGYLFEDKLVLSNLIFEDELFYDFSYFEKDFITIKPDRITVSIIEQ</sequence>
<evidence type="ECO:0000313" key="2">
    <source>
        <dbReference type="Proteomes" id="UP000247932"/>
    </source>
</evidence>
<name>A0A2V4E4Y7_9GAMM</name>
<organism evidence="1 2">
    <name type="scientific">Gilliamella apicola</name>
    <dbReference type="NCBI Taxonomy" id="1196095"/>
    <lineage>
        <taxon>Bacteria</taxon>
        <taxon>Pseudomonadati</taxon>
        <taxon>Pseudomonadota</taxon>
        <taxon>Gammaproteobacteria</taxon>
        <taxon>Orbales</taxon>
        <taxon>Orbaceae</taxon>
        <taxon>Gilliamella</taxon>
    </lineage>
</organism>
<dbReference type="EMBL" id="QGLR01000011">
    <property type="protein sequence ID" value="PXZ06909.1"/>
    <property type="molecule type" value="Genomic_DNA"/>
</dbReference>
<keyword evidence="2" id="KW-1185">Reference proteome</keyword>
<proteinExistence type="predicted"/>
<gene>
    <name evidence="1" type="ORF">DKK70_09630</name>
</gene>
<dbReference type="AlphaFoldDB" id="A0A2V4E4Y7"/>
<comment type="caution">
    <text evidence="1">The sequence shown here is derived from an EMBL/GenBank/DDBJ whole genome shotgun (WGS) entry which is preliminary data.</text>
</comment>
<evidence type="ECO:0000313" key="1">
    <source>
        <dbReference type="EMBL" id="PXZ06909.1"/>
    </source>
</evidence>
<dbReference type="OrthoDB" id="2877688at2"/>
<dbReference type="Proteomes" id="UP000247932">
    <property type="component" value="Unassembled WGS sequence"/>
</dbReference>
<reference evidence="1 2" key="1">
    <citation type="submission" date="2018-05" db="EMBL/GenBank/DDBJ databases">
        <title>Reference genomes for bee gut microbiota database.</title>
        <authorList>
            <person name="Ellegaard K.M."/>
        </authorList>
    </citation>
    <scope>NUCLEOTIDE SEQUENCE [LARGE SCALE GENOMIC DNA]</scope>
    <source>
        <strain evidence="1 2">ESL0182</strain>
    </source>
</reference>
<dbReference type="RefSeq" id="WP_110433810.1">
    <property type="nucleotide sequence ID" value="NZ_QGLR01000011.1"/>
</dbReference>
<accession>A0A2V4E4Y7</accession>
<protein>
    <submittedName>
        <fullName evidence="1">Uncharacterized protein</fullName>
    </submittedName>
</protein>